<dbReference type="RefSeq" id="WP_269315436.1">
    <property type="nucleotide sequence ID" value="NZ_CP098251.1"/>
</dbReference>
<reference evidence="1" key="1">
    <citation type="journal article" date="2022" name="Front. Microbiol.">
        <title>New perspectives on an old grouping: The genomic and phenotypic variability of Oxalobacter formigenes and the implications for calcium oxalate stone prevention.</title>
        <authorList>
            <person name="Chmiel J.A."/>
            <person name="Carr C."/>
            <person name="Stuivenberg G.A."/>
            <person name="Venema R."/>
            <person name="Chanyi R.M."/>
            <person name="Al K.F."/>
            <person name="Giguere D."/>
            <person name="Say H."/>
            <person name="Akouris P.P."/>
            <person name="Dominguez Romero S.A."/>
            <person name="Kwong A."/>
            <person name="Tai V."/>
            <person name="Koval S.F."/>
            <person name="Razvi H."/>
            <person name="Bjazevic J."/>
            <person name="Burton J.P."/>
        </authorList>
    </citation>
    <scope>NUCLEOTIDE SEQUENCE</scope>
    <source>
        <strain evidence="1">OxK</strain>
    </source>
</reference>
<sequence length="52" mass="5858">MTEKWGRMFSGRIGQRGKWQKGGAGVARKDARYRLLWTESVVMKAETAQAGD</sequence>
<dbReference type="Proteomes" id="UP001164819">
    <property type="component" value="Chromosome"/>
</dbReference>
<proteinExistence type="predicted"/>
<name>A0A9E9LCR7_9BURK</name>
<evidence type="ECO:0000313" key="1">
    <source>
        <dbReference type="EMBL" id="WAV90334.1"/>
    </source>
</evidence>
<dbReference type="AlphaFoldDB" id="A0A9E9LCR7"/>
<accession>A0A9E9LCR7</accession>
<organism evidence="1">
    <name type="scientific">Oxalobacter aliiformigenes</name>
    <dbReference type="NCBI Taxonomy" id="2946593"/>
    <lineage>
        <taxon>Bacteria</taxon>
        <taxon>Pseudomonadati</taxon>
        <taxon>Pseudomonadota</taxon>
        <taxon>Betaproteobacteria</taxon>
        <taxon>Burkholderiales</taxon>
        <taxon>Oxalobacteraceae</taxon>
        <taxon>Oxalobacter</taxon>
    </lineage>
</organism>
<protein>
    <submittedName>
        <fullName evidence="1">Uncharacterized protein</fullName>
    </submittedName>
</protein>
<dbReference type="EMBL" id="CP098251">
    <property type="protein sequence ID" value="WAV90334.1"/>
    <property type="molecule type" value="Genomic_DNA"/>
</dbReference>
<gene>
    <name evidence="1" type="ORF">NB646_05520</name>
</gene>